<dbReference type="Proteomes" id="UP001201020">
    <property type="component" value="Chromosome"/>
</dbReference>
<evidence type="ECO:0000256" key="3">
    <source>
        <dbReference type="ARBA" id="ARBA00012669"/>
    </source>
</evidence>
<dbReference type="InterPro" id="IPR036094">
    <property type="entry name" value="NadA_sf"/>
</dbReference>
<evidence type="ECO:0000256" key="7">
    <source>
        <dbReference type="ARBA" id="ARBA00022723"/>
    </source>
</evidence>
<dbReference type="GO" id="GO:0046872">
    <property type="term" value="F:metal ion binding"/>
    <property type="evidence" value="ECO:0007669"/>
    <property type="project" value="UniProtKB-KW"/>
</dbReference>
<keyword evidence="5" id="KW-0662">Pyridine nucleotide biosynthesis</keyword>
<evidence type="ECO:0000313" key="11">
    <source>
        <dbReference type="EMBL" id="UJG40915.1"/>
    </source>
</evidence>
<keyword evidence="6 11" id="KW-0808">Transferase</keyword>
<evidence type="ECO:0000256" key="10">
    <source>
        <dbReference type="NCBIfam" id="TIGR00550"/>
    </source>
</evidence>
<dbReference type="AlphaFoldDB" id="A0A9Y1FL32"/>
<dbReference type="EC" id="2.5.1.72" evidence="3 10"/>
<dbReference type="NCBIfam" id="TIGR00550">
    <property type="entry name" value="nadA"/>
    <property type="match status" value="1"/>
</dbReference>
<dbReference type="GO" id="GO:0051539">
    <property type="term" value="F:4 iron, 4 sulfur cluster binding"/>
    <property type="evidence" value="ECO:0007669"/>
    <property type="project" value="UniProtKB-KW"/>
</dbReference>
<dbReference type="GO" id="GO:0008987">
    <property type="term" value="F:quinolinate synthetase A activity"/>
    <property type="evidence" value="ECO:0007669"/>
    <property type="project" value="UniProtKB-UniRule"/>
</dbReference>
<comment type="cofactor">
    <cofactor evidence="1">
        <name>[4Fe-4S] cluster</name>
        <dbReference type="ChEBI" id="CHEBI:49883"/>
    </cofactor>
</comment>
<accession>A0A9Y1FL32</accession>
<dbReference type="Gene3D" id="3.40.50.10800">
    <property type="entry name" value="NadA-like"/>
    <property type="match status" value="3"/>
</dbReference>
<dbReference type="PANTHER" id="PTHR30573:SF0">
    <property type="entry name" value="QUINOLINATE SYNTHASE, CHLOROPLASTIC"/>
    <property type="match status" value="1"/>
</dbReference>
<keyword evidence="7" id="KW-0479">Metal-binding</keyword>
<keyword evidence="8" id="KW-0408">Iron</keyword>
<dbReference type="EMBL" id="CP084166">
    <property type="protein sequence ID" value="UJG40915.1"/>
    <property type="molecule type" value="Genomic_DNA"/>
</dbReference>
<sequence>MVVIENQIEQITFGFTQDEIENEVQRLYSKLGHLGWTLNDCLDIAPLTLRINKLKKKKGVHILAHSYQTPDIIFGIADNVGDSLGLSKKATEVKEDIILFCGVEFMAETAKILNPEKTVLVPKRGIGCTLADSITGEDVRKLKKKYPGAPVVCYVNTTADVKAEADVCCTSANARKIIEKLDSDTIIFVPDYNMGVNLAKVTGKKIITYRGHCRTHDRITKEKLEQLKKNEDTLVFSHFECKPEVVEISDLVGGTGDMHRFSKSSKTSKEVLFVTEQGFIDRMKVEYPHLKFVDSNMICPMMKQSNLINILECLENPKEENIIEIEEGIRKRAFNAVNNMLKY</sequence>
<keyword evidence="4" id="KW-0004">4Fe-4S</keyword>
<dbReference type="GO" id="GO:0005829">
    <property type="term" value="C:cytosol"/>
    <property type="evidence" value="ECO:0007669"/>
    <property type="project" value="TreeGrafter"/>
</dbReference>
<protein>
    <recommendedName>
        <fullName evidence="3 10">Quinolinate synthase</fullName>
        <ecNumber evidence="3 10">2.5.1.72</ecNumber>
    </recommendedName>
</protein>
<dbReference type="Pfam" id="PF02445">
    <property type="entry name" value="NadA"/>
    <property type="match status" value="1"/>
</dbReference>
<evidence type="ECO:0000256" key="2">
    <source>
        <dbReference type="ARBA" id="ARBA00005065"/>
    </source>
</evidence>
<dbReference type="GO" id="GO:0034628">
    <property type="term" value="P:'de novo' NAD+ biosynthetic process from L-aspartate"/>
    <property type="evidence" value="ECO:0007669"/>
    <property type="project" value="TreeGrafter"/>
</dbReference>
<evidence type="ECO:0000256" key="8">
    <source>
        <dbReference type="ARBA" id="ARBA00023004"/>
    </source>
</evidence>
<comment type="pathway">
    <text evidence="2">Cofactor biosynthesis; NAD(+) biosynthesis; quinolinate from iminoaspartate: step 1/1.</text>
</comment>
<evidence type="ECO:0000256" key="4">
    <source>
        <dbReference type="ARBA" id="ARBA00022485"/>
    </source>
</evidence>
<organism evidence="11">
    <name type="scientific">Candidatus Heimdallarchaeum aukensis</name>
    <dbReference type="NCBI Taxonomy" id="2876573"/>
    <lineage>
        <taxon>Archaea</taxon>
        <taxon>Promethearchaeati</taxon>
        <taxon>Candidatus Heimdallarchaeota</taxon>
        <taxon>Candidatus Heimdallarchaeia (ex Rinke et al. 2021) (nom. nud.)</taxon>
        <taxon>Candidatus Heimdallarchaeales</taxon>
        <taxon>Candidatus Heimdallarchaeaceae</taxon>
        <taxon>Candidatus Heimdallarchaeum</taxon>
    </lineage>
</organism>
<name>A0A9Y1FL32_9ARCH</name>
<evidence type="ECO:0000256" key="1">
    <source>
        <dbReference type="ARBA" id="ARBA00001966"/>
    </source>
</evidence>
<gene>
    <name evidence="11" type="primary">nadA</name>
    <name evidence="11" type="ORF">K9W45_00305</name>
</gene>
<dbReference type="NCBIfam" id="NF006878">
    <property type="entry name" value="PRK09375.1-2"/>
    <property type="match status" value="1"/>
</dbReference>
<evidence type="ECO:0000256" key="5">
    <source>
        <dbReference type="ARBA" id="ARBA00022642"/>
    </source>
</evidence>
<dbReference type="SUPFAM" id="SSF142754">
    <property type="entry name" value="NadA-like"/>
    <property type="match status" value="1"/>
</dbReference>
<evidence type="ECO:0000256" key="9">
    <source>
        <dbReference type="ARBA" id="ARBA00023014"/>
    </source>
</evidence>
<evidence type="ECO:0000256" key="6">
    <source>
        <dbReference type="ARBA" id="ARBA00022679"/>
    </source>
</evidence>
<dbReference type="InterPro" id="IPR003473">
    <property type="entry name" value="NadA"/>
</dbReference>
<proteinExistence type="predicted"/>
<dbReference type="PANTHER" id="PTHR30573">
    <property type="entry name" value="QUINOLINATE SYNTHETASE A"/>
    <property type="match status" value="1"/>
</dbReference>
<reference evidence="11" key="1">
    <citation type="journal article" date="2022" name="Nat. Microbiol.">
        <title>Unique mobile elements and scalable gene flow at the prokaryote-eukaryote boundary revealed by circularized Asgard archaea genomes.</title>
        <authorList>
            <person name="Wu F."/>
            <person name="Speth D.R."/>
            <person name="Philosof A."/>
            <person name="Cremiere A."/>
            <person name="Narayanan A."/>
            <person name="Barco R.A."/>
            <person name="Connon S.A."/>
            <person name="Amend J.P."/>
            <person name="Antoshechkin I.A."/>
            <person name="Orphan V.J."/>
        </authorList>
    </citation>
    <scope>NUCLEOTIDE SEQUENCE</scope>
    <source>
        <strain evidence="11">PM71</strain>
    </source>
</reference>
<keyword evidence="9" id="KW-0411">Iron-sulfur</keyword>